<dbReference type="AlphaFoldDB" id="A0A6J8B2P6"/>
<protein>
    <submittedName>
        <fullName evidence="1">Uncharacterized protein</fullName>
    </submittedName>
</protein>
<proteinExistence type="predicted"/>
<dbReference type="OrthoDB" id="10398502at2759"/>
<evidence type="ECO:0000313" key="1">
    <source>
        <dbReference type="EMBL" id="CAC5378092.1"/>
    </source>
</evidence>
<organism evidence="1 2">
    <name type="scientific">Mytilus coruscus</name>
    <name type="common">Sea mussel</name>
    <dbReference type="NCBI Taxonomy" id="42192"/>
    <lineage>
        <taxon>Eukaryota</taxon>
        <taxon>Metazoa</taxon>
        <taxon>Spiralia</taxon>
        <taxon>Lophotrochozoa</taxon>
        <taxon>Mollusca</taxon>
        <taxon>Bivalvia</taxon>
        <taxon>Autobranchia</taxon>
        <taxon>Pteriomorphia</taxon>
        <taxon>Mytilida</taxon>
        <taxon>Mytiloidea</taxon>
        <taxon>Mytilidae</taxon>
        <taxon>Mytilinae</taxon>
        <taxon>Mytilus</taxon>
    </lineage>
</organism>
<keyword evidence="2" id="KW-1185">Reference proteome</keyword>
<sequence length="158" mass="18118">MADAEFKIYSRVKDLKTEMKYTYFILLTSEMYFSIVEGALAPDINLEGRLLTNNESKVLQLICSTNIAVQLCTVEFLIDKRTHDNIRHFDNNCYHRMWKCSPTVCTCSDDCMSFTLNVTVRQDMMNHSYSCASRFEKEGVTYLANITVIHDGNGGNLI</sequence>
<reference evidence="1 2" key="1">
    <citation type="submission" date="2020-06" db="EMBL/GenBank/DDBJ databases">
        <authorList>
            <person name="Li R."/>
            <person name="Bekaert M."/>
        </authorList>
    </citation>
    <scope>NUCLEOTIDE SEQUENCE [LARGE SCALE GENOMIC DNA]</scope>
    <source>
        <strain evidence="2">wild</strain>
    </source>
</reference>
<dbReference type="EMBL" id="CACVKT020002492">
    <property type="protein sequence ID" value="CAC5378092.1"/>
    <property type="molecule type" value="Genomic_DNA"/>
</dbReference>
<evidence type="ECO:0000313" key="2">
    <source>
        <dbReference type="Proteomes" id="UP000507470"/>
    </source>
</evidence>
<gene>
    <name evidence="1" type="ORF">MCOR_14335</name>
</gene>
<accession>A0A6J8B2P6</accession>
<name>A0A6J8B2P6_MYTCO</name>
<dbReference type="Proteomes" id="UP000507470">
    <property type="component" value="Unassembled WGS sequence"/>
</dbReference>